<feature type="domain" description="CRM" evidence="3">
    <location>
        <begin position="1"/>
        <end position="97"/>
    </location>
</feature>
<dbReference type="Gene3D" id="3.30.110.60">
    <property type="entry name" value="YhbY-like"/>
    <property type="match status" value="1"/>
</dbReference>
<dbReference type="RefSeq" id="WP_131408514.1">
    <property type="nucleotide sequence ID" value="NZ_SJTG01000002.1"/>
</dbReference>
<dbReference type="NCBIfam" id="TIGR00253">
    <property type="entry name" value="RNA_bind_YhbY"/>
    <property type="match status" value="1"/>
</dbReference>
<accession>A0A4R0YUE8</accession>
<dbReference type="PROSITE" id="PS51295">
    <property type="entry name" value="CRM"/>
    <property type="match status" value="1"/>
</dbReference>
<dbReference type="Pfam" id="PF01985">
    <property type="entry name" value="CRS1_YhbY"/>
    <property type="match status" value="1"/>
</dbReference>
<comment type="caution">
    <text evidence="4">The sequence shown here is derived from an EMBL/GenBank/DDBJ whole genome shotgun (WGS) entry which is preliminary data.</text>
</comment>
<dbReference type="AlphaFoldDB" id="A0A4R0YUE8"/>
<dbReference type="InterPro" id="IPR051925">
    <property type="entry name" value="RNA-binding_domain"/>
</dbReference>
<dbReference type="InterPro" id="IPR017924">
    <property type="entry name" value="RNA-binding_YhbY"/>
</dbReference>
<proteinExistence type="predicted"/>
<dbReference type="PANTHER" id="PTHR40065:SF3">
    <property type="entry name" value="RNA-BINDING PROTEIN YHBY"/>
    <property type="match status" value="1"/>
</dbReference>
<name>A0A4R0YUE8_9GAMM</name>
<keyword evidence="5" id="KW-1185">Reference proteome</keyword>
<dbReference type="SUPFAM" id="SSF75471">
    <property type="entry name" value="YhbY-like"/>
    <property type="match status" value="1"/>
</dbReference>
<evidence type="ECO:0000259" key="3">
    <source>
        <dbReference type="PROSITE" id="PS51295"/>
    </source>
</evidence>
<dbReference type="InterPro" id="IPR001890">
    <property type="entry name" value="RNA-binding_CRM"/>
</dbReference>
<evidence type="ECO:0000313" key="5">
    <source>
        <dbReference type="Proteomes" id="UP000291822"/>
    </source>
</evidence>
<evidence type="ECO:0000256" key="2">
    <source>
        <dbReference type="PROSITE-ProRule" id="PRU00626"/>
    </source>
</evidence>
<dbReference type="InterPro" id="IPR035920">
    <property type="entry name" value="YhbY-like_sf"/>
</dbReference>
<organism evidence="4 5">
    <name type="scientific">Dyella soli</name>
    <dbReference type="NCBI Taxonomy" id="522319"/>
    <lineage>
        <taxon>Bacteria</taxon>
        <taxon>Pseudomonadati</taxon>
        <taxon>Pseudomonadota</taxon>
        <taxon>Gammaproteobacteria</taxon>
        <taxon>Lysobacterales</taxon>
        <taxon>Rhodanobacteraceae</taxon>
        <taxon>Dyella</taxon>
    </lineage>
</organism>
<protein>
    <submittedName>
        <fullName evidence="4">Ribosome assembly RNA-binding protein YhbY</fullName>
    </submittedName>
</protein>
<dbReference type="GO" id="GO:0003723">
    <property type="term" value="F:RNA binding"/>
    <property type="evidence" value="ECO:0007669"/>
    <property type="project" value="UniProtKB-UniRule"/>
</dbReference>
<dbReference type="EMBL" id="SJTG01000002">
    <property type="protein sequence ID" value="TCI10468.1"/>
    <property type="molecule type" value="Genomic_DNA"/>
</dbReference>
<reference evidence="4 5" key="1">
    <citation type="submission" date="2019-02" db="EMBL/GenBank/DDBJ databases">
        <title>Dyella amyloliquefaciens sp. nov., isolated from forest soil.</title>
        <authorList>
            <person name="Gao Z.-H."/>
            <person name="Qiu L.-H."/>
        </authorList>
    </citation>
    <scope>NUCLEOTIDE SEQUENCE [LARGE SCALE GENOMIC DNA]</scope>
    <source>
        <strain evidence="4 5">KACC 12747</strain>
    </source>
</reference>
<dbReference type="PANTHER" id="PTHR40065">
    <property type="entry name" value="RNA-BINDING PROTEIN YHBY"/>
    <property type="match status" value="1"/>
</dbReference>
<dbReference type="SMART" id="SM01103">
    <property type="entry name" value="CRS1_YhbY"/>
    <property type="match status" value="1"/>
</dbReference>
<dbReference type="Proteomes" id="UP000291822">
    <property type="component" value="Unassembled WGS sequence"/>
</dbReference>
<gene>
    <name evidence="4" type="primary">yhbY</name>
    <name evidence="4" type="ORF">EZM97_16490</name>
</gene>
<keyword evidence="1 2" id="KW-0694">RNA-binding</keyword>
<evidence type="ECO:0000256" key="1">
    <source>
        <dbReference type="ARBA" id="ARBA00022884"/>
    </source>
</evidence>
<sequence>MALSPSQRRYLRSLAHDLHPVILLGNKGATDAVLKELDLALTHHELVKVKLSGGDKDERQAQIDFLADGTRSENVQEIGHVVVLFRRNEDEPKLALPR</sequence>
<evidence type="ECO:0000313" key="4">
    <source>
        <dbReference type="EMBL" id="TCI10468.1"/>
    </source>
</evidence>